<dbReference type="EMBL" id="JBGBYS010000002">
    <property type="protein sequence ID" value="MEY9257406.1"/>
    <property type="molecule type" value="Genomic_DNA"/>
</dbReference>
<protein>
    <submittedName>
        <fullName evidence="5">DNA-binding LacI/PurR family transcriptional regulator</fullName>
    </submittedName>
</protein>
<dbReference type="CDD" id="cd06267">
    <property type="entry name" value="PBP1_LacI_sugar_binding-like"/>
    <property type="match status" value="1"/>
</dbReference>
<keyword evidence="2 5" id="KW-0238">DNA-binding</keyword>
<sequence length="314" mass="32606">MATASRVFGKPAMVGPDTTAKVRNAAAALGYVANPTARALATGSSGLLGLIVPDLSSPYFATLISAIQTEIEGRGFELIVSDSRGVPETEHEIVQRLQGRVDGLILASPRNTDSVLISIARRLPIVTVNRELPGIDSVSIDVSDGLADLCRFLLDHGHQRIAYIGGPPGSLADDGRFQSVEAAMEAGNGTALRIGPVQPNAQAGAETLSAIQLSNVSAVIAYNALVAHGLMLAAVSEGLNVPRDLTVTAVDDLIDIGLSLPTVTAITQPMTEVGQKSAGIILALISGSHEELQQRPPHQAQHLVLSASLSVNKS</sequence>
<dbReference type="Gene3D" id="1.10.260.40">
    <property type="entry name" value="lambda repressor-like DNA-binding domains"/>
    <property type="match status" value="1"/>
</dbReference>
<dbReference type="InterPro" id="IPR010982">
    <property type="entry name" value="Lambda_DNA-bd_dom_sf"/>
</dbReference>
<organism evidence="5 6">
    <name type="scientific">Brevibacterium epidermidis</name>
    <dbReference type="NCBI Taxonomy" id="1698"/>
    <lineage>
        <taxon>Bacteria</taxon>
        <taxon>Bacillati</taxon>
        <taxon>Actinomycetota</taxon>
        <taxon>Actinomycetes</taxon>
        <taxon>Micrococcales</taxon>
        <taxon>Brevibacteriaceae</taxon>
        <taxon>Brevibacterium</taxon>
    </lineage>
</organism>
<dbReference type="SUPFAM" id="SSF47413">
    <property type="entry name" value="lambda repressor-like DNA-binding domains"/>
    <property type="match status" value="1"/>
</dbReference>
<proteinExistence type="predicted"/>
<keyword evidence="6" id="KW-1185">Reference proteome</keyword>
<evidence type="ECO:0000256" key="1">
    <source>
        <dbReference type="ARBA" id="ARBA00023015"/>
    </source>
</evidence>
<dbReference type="SUPFAM" id="SSF53822">
    <property type="entry name" value="Periplasmic binding protein-like I"/>
    <property type="match status" value="1"/>
</dbReference>
<dbReference type="Proteomes" id="UP001565435">
    <property type="component" value="Unassembled WGS sequence"/>
</dbReference>
<evidence type="ECO:0000259" key="4">
    <source>
        <dbReference type="PROSITE" id="PS50932"/>
    </source>
</evidence>
<dbReference type="PANTHER" id="PTHR30146">
    <property type="entry name" value="LACI-RELATED TRANSCRIPTIONAL REPRESSOR"/>
    <property type="match status" value="1"/>
</dbReference>
<keyword evidence="3" id="KW-0804">Transcription</keyword>
<reference evidence="5 6" key="1">
    <citation type="submission" date="2024-07" db="EMBL/GenBank/DDBJ databases">
        <title>Mealworm larvae gut microbial communities from Newark, Delaware, USA.</title>
        <authorList>
            <person name="Blenner M."/>
        </authorList>
    </citation>
    <scope>NUCLEOTIDE SEQUENCE [LARGE SCALE GENOMIC DNA]</scope>
    <source>
        <strain evidence="5 6">UD i117</strain>
    </source>
</reference>
<accession>A0ABV4EFX1</accession>
<evidence type="ECO:0000256" key="3">
    <source>
        <dbReference type="ARBA" id="ARBA00023163"/>
    </source>
</evidence>
<keyword evidence="1" id="KW-0805">Transcription regulation</keyword>
<dbReference type="CDD" id="cd01392">
    <property type="entry name" value="HTH_LacI"/>
    <property type="match status" value="1"/>
</dbReference>
<dbReference type="InterPro" id="IPR028082">
    <property type="entry name" value="Peripla_BP_I"/>
</dbReference>
<evidence type="ECO:0000313" key="6">
    <source>
        <dbReference type="Proteomes" id="UP001565435"/>
    </source>
</evidence>
<evidence type="ECO:0000313" key="5">
    <source>
        <dbReference type="EMBL" id="MEY9257406.1"/>
    </source>
</evidence>
<name>A0ABV4EFX1_BREEP</name>
<comment type="caution">
    <text evidence="5">The sequence shown here is derived from an EMBL/GenBank/DDBJ whole genome shotgun (WGS) entry which is preliminary data.</text>
</comment>
<feature type="domain" description="HTH lacI-type" evidence="4">
    <location>
        <begin position="1"/>
        <end position="42"/>
    </location>
</feature>
<dbReference type="InterPro" id="IPR000843">
    <property type="entry name" value="HTH_LacI"/>
</dbReference>
<dbReference type="InterPro" id="IPR001761">
    <property type="entry name" value="Peripla_BP/Lac1_sug-bd_dom"/>
</dbReference>
<dbReference type="GO" id="GO:0003677">
    <property type="term" value="F:DNA binding"/>
    <property type="evidence" value="ECO:0007669"/>
    <property type="project" value="UniProtKB-KW"/>
</dbReference>
<gene>
    <name evidence="5" type="ORF">ABH903_000416</name>
</gene>
<evidence type="ECO:0000256" key="2">
    <source>
        <dbReference type="ARBA" id="ARBA00023125"/>
    </source>
</evidence>
<dbReference type="SMART" id="SM00354">
    <property type="entry name" value="HTH_LACI"/>
    <property type="match status" value="1"/>
</dbReference>
<dbReference type="Pfam" id="PF00532">
    <property type="entry name" value="Peripla_BP_1"/>
    <property type="match status" value="1"/>
</dbReference>
<dbReference type="PROSITE" id="PS50932">
    <property type="entry name" value="HTH_LACI_2"/>
    <property type="match status" value="1"/>
</dbReference>
<dbReference type="Gene3D" id="3.40.50.2300">
    <property type="match status" value="2"/>
</dbReference>
<dbReference type="PANTHER" id="PTHR30146:SF138">
    <property type="entry name" value="TRANSCRIPTIONAL REGULATORY PROTEIN"/>
    <property type="match status" value="1"/>
</dbReference>